<evidence type="ECO:0000259" key="2">
    <source>
        <dbReference type="Pfam" id="PF00534"/>
    </source>
</evidence>
<feature type="domain" description="Glycosyltransferase subfamily 4-like N-terminal" evidence="3">
    <location>
        <begin position="48"/>
        <end position="140"/>
    </location>
</feature>
<dbReference type="RefSeq" id="WP_289527660.1">
    <property type="nucleotide sequence ID" value="NZ_JAUDCK010000017.1"/>
</dbReference>
<dbReference type="SUPFAM" id="SSF53756">
    <property type="entry name" value="UDP-Glycosyltransferase/glycogen phosphorylase"/>
    <property type="match status" value="1"/>
</dbReference>
<keyword evidence="4" id="KW-0328">Glycosyltransferase</keyword>
<dbReference type="GO" id="GO:0016757">
    <property type="term" value="F:glycosyltransferase activity"/>
    <property type="evidence" value="ECO:0007669"/>
    <property type="project" value="UniProtKB-KW"/>
</dbReference>
<dbReference type="Pfam" id="PF00534">
    <property type="entry name" value="Glycos_transf_1"/>
    <property type="match status" value="1"/>
</dbReference>
<evidence type="ECO:0000313" key="5">
    <source>
        <dbReference type="Proteomes" id="UP001529275"/>
    </source>
</evidence>
<evidence type="ECO:0000313" key="4">
    <source>
        <dbReference type="EMBL" id="MDM8195866.1"/>
    </source>
</evidence>
<name>A0ABT7UIA0_9FIRM</name>
<dbReference type="PANTHER" id="PTHR46401:SF2">
    <property type="entry name" value="GLYCOSYLTRANSFERASE WBBK-RELATED"/>
    <property type="match status" value="1"/>
</dbReference>
<keyword evidence="5" id="KW-1185">Reference proteome</keyword>
<evidence type="ECO:0000256" key="1">
    <source>
        <dbReference type="ARBA" id="ARBA00022679"/>
    </source>
</evidence>
<dbReference type="PANTHER" id="PTHR46401">
    <property type="entry name" value="GLYCOSYLTRANSFERASE WBBK-RELATED"/>
    <property type="match status" value="1"/>
</dbReference>
<gene>
    <name evidence="4" type="ORF">QUV98_05985</name>
</gene>
<dbReference type="Pfam" id="PF13439">
    <property type="entry name" value="Glyco_transf_4"/>
    <property type="match status" value="1"/>
</dbReference>
<dbReference type="Proteomes" id="UP001529275">
    <property type="component" value="Unassembled WGS sequence"/>
</dbReference>
<evidence type="ECO:0000259" key="3">
    <source>
        <dbReference type="Pfam" id="PF13439"/>
    </source>
</evidence>
<keyword evidence="1 4" id="KW-0808">Transferase</keyword>
<dbReference type="EC" id="2.4.-.-" evidence="4"/>
<accession>A0ABT7UIA0</accession>
<dbReference type="Gene3D" id="3.40.50.2000">
    <property type="entry name" value="Glycogen Phosphorylase B"/>
    <property type="match status" value="2"/>
</dbReference>
<dbReference type="InterPro" id="IPR001296">
    <property type="entry name" value="Glyco_trans_1"/>
</dbReference>
<sequence>MHKIRINMLSNADKVRGQGVGSAYLEQVALVKNELSDYFDVVINDSKPADIIHCHTILPQYLMKMKRNKGINVAYVHFLPDTLDGSIQLPHSALTVFKKYITHFYNTADYLIVVNPIFIKDLVRFGIDEHKIKYIPNFVSKETFYKQEKEHIQQTRSQYHIDENAFVVLGVGQVQTRKGVKDFIEVAKKLPDITFVWAGGFSFGKITDGYEELKEIYENPPHNVHFIGIVPRESMNDIYNMADILFMPSYNELFPMSILEAINSQKPLLLRNLELYQDILFQKYLVADDNEGFIKNILKLKNDPQFYSQYQNYSYDISQYYSKEHVKEMWKEFYLDIAKKKNL</sequence>
<proteinExistence type="predicted"/>
<dbReference type="CDD" id="cd03801">
    <property type="entry name" value="GT4_PimA-like"/>
    <property type="match status" value="1"/>
</dbReference>
<dbReference type="InterPro" id="IPR028098">
    <property type="entry name" value="Glyco_trans_4-like_N"/>
</dbReference>
<organism evidence="4 5">
    <name type="scientific">Massilimicrobiota timonensis</name>
    <dbReference type="NCBI Taxonomy" id="1776392"/>
    <lineage>
        <taxon>Bacteria</taxon>
        <taxon>Bacillati</taxon>
        <taxon>Bacillota</taxon>
        <taxon>Erysipelotrichia</taxon>
        <taxon>Erysipelotrichales</taxon>
        <taxon>Erysipelotrichaceae</taxon>
        <taxon>Massilimicrobiota</taxon>
    </lineage>
</organism>
<comment type="caution">
    <text evidence="4">The sequence shown here is derived from an EMBL/GenBank/DDBJ whole genome shotgun (WGS) entry which is preliminary data.</text>
</comment>
<reference evidence="5" key="1">
    <citation type="submission" date="2023-06" db="EMBL/GenBank/DDBJ databases">
        <title>Identification and characterization of horizontal gene transfer across gut microbiota members of farm animals based on homology search.</title>
        <authorList>
            <person name="Zeman M."/>
            <person name="Kubasova T."/>
            <person name="Jahodarova E."/>
            <person name="Nykrynova M."/>
            <person name="Rychlik I."/>
        </authorList>
    </citation>
    <scope>NUCLEOTIDE SEQUENCE [LARGE SCALE GENOMIC DNA]</scope>
    <source>
        <strain evidence="5">ET341</strain>
    </source>
</reference>
<dbReference type="EMBL" id="JAUDCK010000017">
    <property type="protein sequence ID" value="MDM8195866.1"/>
    <property type="molecule type" value="Genomic_DNA"/>
</dbReference>
<protein>
    <submittedName>
        <fullName evidence="4">Glycosyltransferase family 4 protein</fullName>
        <ecNumber evidence="4">2.4.-.-</ecNumber>
    </submittedName>
</protein>
<feature type="domain" description="Glycosyl transferase family 1" evidence="2">
    <location>
        <begin position="153"/>
        <end position="315"/>
    </location>
</feature>